<keyword evidence="2" id="KW-0732">Signal</keyword>
<evidence type="ECO:0000313" key="4">
    <source>
        <dbReference type="EMBL" id="KRG37820.1"/>
    </source>
</evidence>
<evidence type="ECO:0000256" key="1">
    <source>
        <dbReference type="SAM" id="MobiDB-lite"/>
    </source>
</evidence>
<evidence type="ECO:0000256" key="2">
    <source>
        <dbReference type="SAM" id="SignalP"/>
    </source>
</evidence>
<dbReference type="Proteomes" id="UP000051802">
    <property type="component" value="Unassembled WGS sequence"/>
</dbReference>
<accession>A0A0Q9ZY37</accession>
<feature type="chain" id="PRO_5006390000" description="DUF4097 domain-containing protein" evidence="2">
    <location>
        <begin position="22"/>
        <end position="293"/>
    </location>
</feature>
<dbReference type="RefSeq" id="WP_057649123.1">
    <property type="nucleotide sequence ID" value="NZ_LLXU01000129.1"/>
</dbReference>
<dbReference type="STRING" id="676599.ARC20_16055"/>
<sequence length="293" mass="30319">MKALPLTALLFAAAWAGPAAAQTAVNESHPLSAGGRVEIDNVAGQVRVIGWDRNEVSLTGELGEGQRLDVQSSANRVQLRVVYPQSRRSDGARLELRVPRGVDLQAQTVSAGLDVSGVDLGRLQAQTVSGNLSAQGKARESQLSTVSGGLTSRVATERLRANTVSGRLRAEGGPGGDVSLQTVSGSIGLEAGQISRLRAETVSGGMDLSLARFAPGGSIDLQTVSGSIGLRLPKDVSAQLGVQTFSGDIESDAGEVERPEYGPGRHLDVRLGSGNGDIDINSHSGSVRVRRGG</sequence>
<organism evidence="4 5">
    <name type="scientific">Stenotrophomonas panacihumi</name>
    <dbReference type="NCBI Taxonomy" id="676599"/>
    <lineage>
        <taxon>Bacteria</taxon>
        <taxon>Pseudomonadati</taxon>
        <taxon>Pseudomonadota</taxon>
        <taxon>Gammaproteobacteria</taxon>
        <taxon>Lysobacterales</taxon>
        <taxon>Lysobacteraceae</taxon>
        <taxon>Stenotrophomonas</taxon>
    </lineage>
</organism>
<dbReference type="Pfam" id="PF13349">
    <property type="entry name" value="DUF4097"/>
    <property type="match status" value="1"/>
</dbReference>
<comment type="caution">
    <text evidence="4">The sequence shown here is derived from an EMBL/GenBank/DDBJ whole genome shotgun (WGS) entry which is preliminary data.</text>
</comment>
<dbReference type="OrthoDB" id="7056452at2"/>
<name>A0A0Q9ZY37_9GAMM</name>
<protein>
    <recommendedName>
        <fullName evidence="3">DUF4097 domain-containing protein</fullName>
    </recommendedName>
</protein>
<reference evidence="4 5" key="1">
    <citation type="submission" date="2015-10" db="EMBL/GenBank/DDBJ databases">
        <title>Genome sequencing and analysis of members of genus Stenotrophomonas.</title>
        <authorList>
            <person name="Patil P.P."/>
            <person name="Midha S."/>
            <person name="Patil P.B."/>
        </authorList>
    </citation>
    <scope>NUCLEOTIDE SEQUENCE [LARGE SCALE GENOMIC DNA]</scope>
    <source>
        <strain evidence="4 5">JCM 16536</strain>
    </source>
</reference>
<dbReference type="InterPro" id="IPR025164">
    <property type="entry name" value="Toastrack_DUF4097"/>
</dbReference>
<keyword evidence="5" id="KW-1185">Reference proteome</keyword>
<evidence type="ECO:0000259" key="3">
    <source>
        <dbReference type="Pfam" id="PF13349"/>
    </source>
</evidence>
<feature type="domain" description="DUF4097" evidence="3">
    <location>
        <begin position="63"/>
        <end position="289"/>
    </location>
</feature>
<evidence type="ECO:0000313" key="5">
    <source>
        <dbReference type="Proteomes" id="UP000051802"/>
    </source>
</evidence>
<dbReference type="EMBL" id="LLXU01000129">
    <property type="protein sequence ID" value="KRG37820.1"/>
    <property type="molecule type" value="Genomic_DNA"/>
</dbReference>
<feature type="region of interest" description="Disordered" evidence="1">
    <location>
        <begin position="272"/>
        <end position="293"/>
    </location>
</feature>
<proteinExistence type="predicted"/>
<gene>
    <name evidence="4" type="ORF">ARC20_16055</name>
</gene>
<dbReference type="AlphaFoldDB" id="A0A0Q9ZY37"/>
<feature type="signal peptide" evidence="2">
    <location>
        <begin position="1"/>
        <end position="21"/>
    </location>
</feature>